<accession>A0ABP5PQU6</accession>
<evidence type="ECO:0000259" key="2">
    <source>
        <dbReference type="Pfam" id="PF12728"/>
    </source>
</evidence>
<evidence type="ECO:0000313" key="4">
    <source>
        <dbReference type="Proteomes" id="UP001499843"/>
    </source>
</evidence>
<feature type="compositionally biased region" description="Basic and acidic residues" evidence="1">
    <location>
        <begin position="84"/>
        <end position="108"/>
    </location>
</feature>
<evidence type="ECO:0000313" key="3">
    <source>
        <dbReference type="EMBL" id="GAA2213282.1"/>
    </source>
</evidence>
<reference evidence="4" key="1">
    <citation type="journal article" date="2019" name="Int. J. Syst. Evol. Microbiol.">
        <title>The Global Catalogue of Microorganisms (GCM) 10K type strain sequencing project: providing services to taxonomists for standard genome sequencing and annotation.</title>
        <authorList>
            <consortium name="The Broad Institute Genomics Platform"/>
            <consortium name="The Broad Institute Genome Sequencing Center for Infectious Disease"/>
            <person name="Wu L."/>
            <person name="Ma J."/>
        </authorList>
    </citation>
    <scope>NUCLEOTIDE SEQUENCE [LARGE SCALE GENOMIC DNA]</scope>
    <source>
        <strain evidence="4">JCM 16114</strain>
    </source>
</reference>
<name>A0ABP5PQU6_9ACTN</name>
<evidence type="ECO:0000256" key="1">
    <source>
        <dbReference type="SAM" id="MobiDB-lite"/>
    </source>
</evidence>
<gene>
    <name evidence="3" type="ORF">GCM10009850_087440</name>
</gene>
<organism evidence="3 4">
    <name type="scientific">Nonomuraea monospora</name>
    <dbReference type="NCBI Taxonomy" id="568818"/>
    <lineage>
        <taxon>Bacteria</taxon>
        <taxon>Bacillati</taxon>
        <taxon>Actinomycetota</taxon>
        <taxon>Actinomycetes</taxon>
        <taxon>Streptosporangiales</taxon>
        <taxon>Streptosporangiaceae</taxon>
        <taxon>Nonomuraea</taxon>
    </lineage>
</organism>
<sequence length="108" mass="11586">MTDLARTSEAGLATAPRPIPRETADMPERPLALGLMQAARLLGIGRTTAYRLAKTGTFPCTVIRIGGRYVVPQRGLRALLGYADQHHGGPNDHYHEGGAEEERTPPAG</sequence>
<dbReference type="InterPro" id="IPR041657">
    <property type="entry name" value="HTH_17"/>
</dbReference>
<proteinExistence type="predicted"/>
<feature type="region of interest" description="Disordered" evidence="1">
    <location>
        <begin position="82"/>
        <end position="108"/>
    </location>
</feature>
<feature type="region of interest" description="Disordered" evidence="1">
    <location>
        <begin position="1"/>
        <end position="25"/>
    </location>
</feature>
<dbReference type="RefSeq" id="WP_344488570.1">
    <property type="nucleotide sequence ID" value="NZ_BAAAQX010000032.1"/>
</dbReference>
<dbReference type="Pfam" id="PF12728">
    <property type="entry name" value="HTH_17"/>
    <property type="match status" value="1"/>
</dbReference>
<feature type="domain" description="Helix-turn-helix" evidence="2">
    <location>
        <begin position="37"/>
        <end position="80"/>
    </location>
</feature>
<keyword evidence="4" id="KW-1185">Reference proteome</keyword>
<dbReference type="EMBL" id="BAAAQX010000032">
    <property type="protein sequence ID" value="GAA2213282.1"/>
    <property type="molecule type" value="Genomic_DNA"/>
</dbReference>
<protein>
    <recommendedName>
        <fullName evidence="2">Helix-turn-helix domain-containing protein</fullName>
    </recommendedName>
</protein>
<comment type="caution">
    <text evidence="3">The sequence shown here is derived from an EMBL/GenBank/DDBJ whole genome shotgun (WGS) entry which is preliminary data.</text>
</comment>
<dbReference type="Proteomes" id="UP001499843">
    <property type="component" value="Unassembled WGS sequence"/>
</dbReference>